<evidence type="ECO:0000259" key="2">
    <source>
        <dbReference type="Pfam" id="PF01464"/>
    </source>
</evidence>
<evidence type="ECO:0000313" key="4">
    <source>
        <dbReference type="Proteomes" id="UP000237811"/>
    </source>
</evidence>
<protein>
    <submittedName>
        <fullName evidence="3">Lytic transglycosylase</fullName>
    </submittedName>
</protein>
<feature type="domain" description="Transglycosylase SLT" evidence="2">
    <location>
        <begin position="48"/>
        <end position="174"/>
    </location>
</feature>
<organism evidence="3 4">
    <name type="scientific">Burkholderia multivorans</name>
    <dbReference type="NCBI Taxonomy" id="87883"/>
    <lineage>
        <taxon>Bacteria</taxon>
        <taxon>Pseudomonadati</taxon>
        <taxon>Pseudomonadota</taxon>
        <taxon>Betaproteobacteria</taxon>
        <taxon>Burkholderiales</taxon>
        <taxon>Burkholderiaceae</taxon>
        <taxon>Burkholderia</taxon>
        <taxon>Burkholderia cepacia complex</taxon>
    </lineage>
</organism>
<dbReference type="InterPro" id="IPR008258">
    <property type="entry name" value="Transglycosylase_SLT_dom_1"/>
</dbReference>
<dbReference type="CDD" id="cd16892">
    <property type="entry name" value="LT_VirB1-like"/>
    <property type="match status" value="1"/>
</dbReference>
<dbReference type="Gene3D" id="1.10.530.10">
    <property type="match status" value="1"/>
</dbReference>
<sequence>MSARGTGPSAAWLGALAALTLALAIALGCLQPGRAHAAGGAAGFASLARACAPNVDPDTLAALVRTESGFNPYAIGVVGAHLARQPTSLDEARATVRELAARGFSYSVGLAQVNVRNFAKYGLDDATMFEPCRNLRAGGAILTDCFARSAGTGRAPQAALRAALSCYYSGNFTTGFSSGYVSRVVASAQRNAREGGVAPIPVVPDVPPPARQRRMDAAAATPPERARRLPSPAASADAPSCHARPVMMMCRGLPPSQAKRLCVRCLDQ</sequence>
<proteinExistence type="predicted"/>
<dbReference type="Pfam" id="PF01464">
    <property type="entry name" value="SLT"/>
    <property type="match status" value="1"/>
</dbReference>
<evidence type="ECO:0000256" key="1">
    <source>
        <dbReference type="SAM" id="MobiDB-lite"/>
    </source>
</evidence>
<dbReference type="Proteomes" id="UP000237811">
    <property type="component" value="Unassembled WGS sequence"/>
</dbReference>
<comment type="caution">
    <text evidence="3">The sequence shown here is derived from an EMBL/GenBank/DDBJ whole genome shotgun (WGS) entry which is preliminary data.</text>
</comment>
<dbReference type="PROSITE" id="PS51257">
    <property type="entry name" value="PROKAR_LIPOPROTEIN"/>
    <property type="match status" value="1"/>
</dbReference>
<dbReference type="InterPro" id="IPR023346">
    <property type="entry name" value="Lysozyme-like_dom_sf"/>
</dbReference>
<accession>A0AB37ATW2</accession>
<feature type="compositionally biased region" description="Low complexity" evidence="1">
    <location>
        <begin position="217"/>
        <end position="239"/>
    </location>
</feature>
<gene>
    <name evidence="3" type="ORF">C6P99_16475</name>
</gene>
<dbReference type="SUPFAM" id="SSF53955">
    <property type="entry name" value="Lysozyme-like"/>
    <property type="match status" value="1"/>
</dbReference>
<dbReference type="AlphaFoldDB" id="A0AB37ATW2"/>
<dbReference type="EMBL" id="PVFR01000052">
    <property type="protein sequence ID" value="PRE46854.1"/>
    <property type="molecule type" value="Genomic_DNA"/>
</dbReference>
<dbReference type="RefSeq" id="WP_105777233.1">
    <property type="nucleotide sequence ID" value="NZ_PVFQ01000025.1"/>
</dbReference>
<evidence type="ECO:0000313" key="3">
    <source>
        <dbReference type="EMBL" id="PRE46854.1"/>
    </source>
</evidence>
<feature type="region of interest" description="Disordered" evidence="1">
    <location>
        <begin position="204"/>
        <end position="239"/>
    </location>
</feature>
<reference evidence="3 4" key="1">
    <citation type="submission" date="2018-03" db="EMBL/GenBank/DDBJ databases">
        <authorList>
            <person name="Nguyen K."/>
            <person name="Fouts D."/>
            <person name="Sutton G."/>
        </authorList>
    </citation>
    <scope>NUCLEOTIDE SEQUENCE [LARGE SCALE GENOMIC DNA]</scope>
    <source>
        <strain evidence="3 4">AU14328</strain>
    </source>
</reference>
<name>A0AB37ATW2_9BURK</name>